<dbReference type="EMBL" id="LXQA010271248">
    <property type="protein sequence ID" value="MCI39751.1"/>
    <property type="molecule type" value="Genomic_DNA"/>
</dbReference>
<dbReference type="Proteomes" id="UP000265520">
    <property type="component" value="Unassembled WGS sequence"/>
</dbReference>
<accession>A0A392RSY4</accession>
<evidence type="ECO:0000313" key="1">
    <source>
        <dbReference type="EMBL" id="MCI39751.1"/>
    </source>
</evidence>
<protein>
    <submittedName>
        <fullName evidence="1">Uncharacterized protein</fullName>
    </submittedName>
</protein>
<name>A0A392RSY4_9FABA</name>
<sequence length="62" mass="7284">MWFLVGHWSDKRILFKVVERGIQRQVILFHFGGSVICLVHRLENVLLYLDRGVWSGSMIIIT</sequence>
<feature type="non-terminal residue" evidence="1">
    <location>
        <position position="62"/>
    </location>
</feature>
<dbReference type="AlphaFoldDB" id="A0A392RSY4"/>
<reference evidence="1 2" key="1">
    <citation type="journal article" date="2018" name="Front. Plant Sci.">
        <title>Red Clover (Trifolium pratense) and Zigzag Clover (T. medium) - A Picture of Genomic Similarities and Differences.</title>
        <authorList>
            <person name="Dluhosova J."/>
            <person name="Istvanek J."/>
            <person name="Nedelnik J."/>
            <person name="Repkova J."/>
        </authorList>
    </citation>
    <scope>NUCLEOTIDE SEQUENCE [LARGE SCALE GENOMIC DNA]</scope>
    <source>
        <strain evidence="2">cv. 10/8</strain>
        <tissue evidence="1">Leaf</tissue>
    </source>
</reference>
<proteinExistence type="predicted"/>
<comment type="caution">
    <text evidence="1">The sequence shown here is derived from an EMBL/GenBank/DDBJ whole genome shotgun (WGS) entry which is preliminary data.</text>
</comment>
<keyword evidence="2" id="KW-1185">Reference proteome</keyword>
<evidence type="ECO:0000313" key="2">
    <source>
        <dbReference type="Proteomes" id="UP000265520"/>
    </source>
</evidence>
<organism evidence="1 2">
    <name type="scientific">Trifolium medium</name>
    <dbReference type="NCBI Taxonomy" id="97028"/>
    <lineage>
        <taxon>Eukaryota</taxon>
        <taxon>Viridiplantae</taxon>
        <taxon>Streptophyta</taxon>
        <taxon>Embryophyta</taxon>
        <taxon>Tracheophyta</taxon>
        <taxon>Spermatophyta</taxon>
        <taxon>Magnoliopsida</taxon>
        <taxon>eudicotyledons</taxon>
        <taxon>Gunneridae</taxon>
        <taxon>Pentapetalae</taxon>
        <taxon>rosids</taxon>
        <taxon>fabids</taxon>
        <taxon>Fabales</taxon>
        <taxon>Fabaceae</taxon>
        <taxon>Papilionoideae</taxon>
        <taxon>50 kb inversion clade</taxon>
        <taxon>NPAAA clade</taxon>
        <taxon>Hologalegina</taxon>
        <taxon>IRL clade</taxon>
        <taxon>Trifolieae</taxon>
        <taxon>Trifolium</taxon>
    </lineage>
</organism>